<keyword evidence="2" id="KW-0067">ATP-binding</keyword>
<dbReference type="Proteomes" id="UP000074119">
    <property type="component" value="Chromosome"/>
</dbReference>
<evidence type="ECO:0000256" key="1">
    <source>
        <dbReference type="ARBA" id="ARBA00022741"/>
    </source>
</evidence>
<dbReference type="STRING" id="1470434.AZF00_01725"/>
<dbReference type="GO" id="GO:0005524">
    <property type="term" value="F:ATP binding"/>
    <property type="evidence" value="ECO:0007669"/>
    <property type="project" value="UniProtKB-KW"/>
</dbReference>
<dbReference type="EMBL" id="CP014544">
    <property type="protein sequence ID" value="AMO67100.1"/>
    <property type="molecule type" value="Genomic_DNA"/>
</dbReference>
<dbReference type="PANTHER" id="PTHR43272">
    <property type="entry name" value="LONG-CHAIN-FATTY-ACID--COA LIGASE"/>
    <property type="match status" value="1"/>
</dbReference>
<feature type="domain" description="AMP-dependent synthetase/ligase" evidence="3">
    <location>
        <begin position="19"/>
        <end position="383"/>
    </location>
</feature>
<organism evidence="4 5">
    <name type="scientific">Zhongshania aliphaticivorans</name>
    <dbReference type="NCBI Taxonomy" id="1470434"/>
    <lineage>
        <taxon>Bacteria</taxon>
        <taxon>Pseudomonadati</taxon>
        <taxon>Pseudomonadota</taxon>
        <taxon>Gammaproteobacteria</taxon>
        <taxon>Cellvibrionales</taxon>
        <taxon>Spongiibacteraceae</taxon>
        <taxon>Zhongshania</taxon>
    </lineage>
</organism>
<name>A0A127M1L0_9GAMM</name>
<dbReference type="InterPro" id="IPR020845">
    <property type="entry name" value="AMP-binding_CS"/>
</dbReference>
<dbReference type="KEGG" id="zal:AZF00_01725"/>
<dbReference type="PANTHER" id="PTHR43272:SF33">
    <property type="entry name" value="AMP-BINDING DOMAIN-CONTAINING PROTEIN-RELATED"/>
    <property type="match status" value="1"/>
</dbReference>
<dbReference type="GO" id="GO:0016020">
    <property type="term" value="C:membrane"/>
    <property type="evidence" value="ECO:0007669"/>
    <property type="project" value="TreeGrafter"/>
</dbReference>
<dbReference type="Pfam" id="PF00501">
    <property type="entry name" value="AMP-binding"/>
    <property type="match status" value="1"/>
</dbReference>
<reference evidence="4 5" key="1">
    <citation type="submission" date="2015-12" db="EMBL/GenBank/DDBJ databases">
        <authorList>
            <person name="Shamseldin A."/>
            <person name="Moawad H."/>
            <person name="Abd El-Rahim W.M."/>
            <person name="Sadowsky M.J."/>
        </authorList>
    </citation>
    <scope>NUCLEOTIDE SEQUENCE [LARGE SCALE GENOMIC DNA]</scope>
    <source>
        <strain evidence="4 5">SM2</strain>
    </source>
</reference>
<dbReference type="Gene3D" id="3.40.50.12780">
    <property type="entry name" value="N-terminal domain of ligase-like"/>
    <property type="match status" value="1"/>
</dbReference>
<proteinExistence type="predicted"/>
<dbReference type="GO" id="GO:0004467">
    <property type="term" value="F:long-chain fatty acid-CoA ligase activity"/>
    <property type="evidence" value="ECO:0007669"/>
    <property type="project" value="TreeGrafter"/>
</dbReference>
<accession>A0A127M1L0</accession>
<dbReference type="Pfam" id="PF23562">
    <property type="entry name" value="AMP-binding_C_3"/>
    <property type="match status" value="1"/>
</dbReference>
<dbReference type="InterPro" id="IPR000873">
    <property type="entry name" value="AMP-dep_synth/lig_dom"/>
</dbReference>
<dbReference type="AlphaFoldDB" id="A0A127M1L0"/>
<evidence type="ECO:0000259" key="3">
    <source>
        <dbReference type="Pfam" id="PF00501"/>
    </source>
</evidence>
<sequence>MRDAVKTPLEMFYRWEAEAADQVFLRQPANLAWTEYTWAEVADRARRLAAYIIEQGFEPGSRIAVFAKNCADWVVVDFAIMLAGHVSVPLYPGQDAGSSKYILDHSESQLIFLGSFDIAETAGEILPAGMTRVGIHGCSIEVDESLADILAHYEPFSGSPVPDPQSLFTILYTSGTTGNPKGVMHVHATPGNVLPRFQGAWGIGSHDERERFMSYLPLSHAAERCIVEMNALYCNGVISFSESLEFFAEELRSVAPTFFFSVPRLWVKFKTAVDAKIPPEVQAAFTDEQRQGVRKQLGLDQAKVILTGSAPCPKDVQNWFLDLGVMLREGYSMTENFCDGTFWSESSRPPAGCVGKPLPGVEIKLTADEEVCFRSSGLMTGYYKSPDKTDDVLIDGWYHSGDTGKLDENGNLWITGRMSEVFKTTKGKFISPIKLEDKFGAVLELGQVCVCGHGLDQPVMLATRSELAVDLDDAALAAKLIEALDQINVTMPPYERIAAIIITPEEWTIMNGLLTPTMKLKRKSLIAKYSDVINAKITERVSFV</sequence>
<evidence type="ECO:0000313" key="4">
    <source>
        <dbReference type="EMBL" id="AMO67100.1"/>
    </source>
</evidence>
<dbReference type="SUPFAM" id="SSF56801">
    <property type="entry name" value="Acetyl-CoA synthetase-like"/>
    <property type="match status" value="1"/>
</dbReference>
<dbReference type="InterPro" id="IPR042099">
    <property type="entry name" value="ANL_N_sf"/>
</dbReference>
<dbReference type="RefSeq" id="WP_062382797.1">
    <property type="nucleotide sequence ID" value="NZ_CP014544.1"/>
</dbReference>
<evidence type="ECO:0000256" key="2">
    <source>
        <dbReference type="ARBA" id="ARBA00022840"/>
    </source>
</evidence>
<dbReference type="PROSITE" id="PS00455">
    <property type="entry name" value="AMP_BINDING"/>
    <property type="match status" value="1"/>
</dbReference>
<protein>
    <submittedName>
        <fullName evidence="4">AMP-binding protein</fullName>
    </submittedName>
</protein>
<evidence type="ECO:0000313" key="5">
    <source>
        <dbReference type="Proteomes" id="UP000074119"/>
    </source>
</evidence>
<gene>
    <name evidence="4" type="ORF">AZF00_01725</name>
</gene>
<keyword evidence="1" id="KW-0547">Nucleotide-binding</keyword>